<evidence type="ECO:0000256" key="6">
    <source>
        <dbReference type="ARBA" id="ARBA00022723"/>
    </source>
</evidence>
<dbReference type="InterPro" id="IPR006680">
    <property type="entry name" value="Amidohydro-rel"/>
</dbReference>
<organism evidence="16 17">
    <name type="scientific">Planoprotostelium fungivorum</name>
    <dbReference type="NCBI Taxonomy" id="1890364"/>
    <lineage>
        <taxon>Eukaryota</taxon>
        <taxon>Amoebozoa</taxon>
        <taxon>Evosea</taxon>
        <taxon>Variosea</taxon>
        <taxon>Cavosteliida</taxon>
        <taxon>Cavosteliaceae</taxon>
        <taxon>Planoprotostelium</taxon>
    </lineage>
</organism>
<dbReference type="Pfam" id="PF04909">
    <property type="entry name" value="Amidohydro_2"/>
    <property type="match status" value="1"/>
</dbReference>
<dbReference type="SMART" id="SM00181">
    <property type="entry name" value="EGF"/>
    <property type="match status" value="3"/>
</dbReference>
<dbReference type="InterPro" id="IPR032466">
    <property type="entry name" value="Metal_Hydrolase"/>
</dbReference>
<evidence type="ECO:0000313" key="16">
    <source>
        <dbReference type="EMBL" id="PRP75618.1"/>
    </source>
</evidence>
<accession>A0A2P6MV72</accession>
<reference evidence="16 17" key="1">
    <citation type="journal article" date="2018" name="Genome Biol. Evol.">
        <title>Multiple Roots of Fruiting Body Formation in Amoebozoa.</title>
        <authorList>
            <person name="Hillmann F."/>
            <person name="Forbes G."/>
            <person name="Novohradska S."/>
            <person name="Ferling I."/>
            <person name="Riege K."/>
            <person name="Groth M."/>
            <person name="Westermann M."/>
            <person name="Marz M."/>
            <person name="Spaller T."/>
            <person name="Winckler T."/>
            <person name="Schaap P."/>
            <person name="Glockner G."/>
        </authorList>
    </citation>
    <scope>NUCLEOTIDE SEQUENCE [LARGE SCALE GENOMIC DNA]</scope>
    <source>
        <strain evidence="16 17">Jena</strain>
    </source>
</reference>
<proteinExistence type="inferred from homology"/>
<keyword evidence="11" id="KW-0245">EGF-like domain</keyword>
<keyword evidence="7 12" id="KW-0210">Decarboxylase</keyword>
<evidence type="ECO:0000256" key="3">
    <source>
        <dbReference type="ARBA" id="ARBA00011245"/>
    </source>
</evidence>
<dbReference type="GO" id="GO:0005829">
    <property type="term" value="C:cytosol"/>
    <property type="evidence" value="ECO:0007669"/>
    <property type="project" value="UniProtKB-UniRule"/>
</dbReference>
<dbReference type="GO" id="GO:0046872">
    <property type="term" value="F:metal ion binding"/>
    <property type="evidence" value="ECO:0007669"/>
    <property type="project" value="UniProtKB-KW"/>
</dbReference>
<sequence length="648" mass="72763">MGFNSRLVLLLLTLFIVGAYERKHPLGKDYECNSLTCIHGQCGSVNGTTKCICDAGWQGPYCQCNPLVSPNLLCSGNGTCNNTICQCNDGFGGINCDCSSDDTCNAGHCLIRINSTDPFCRCEPRYLTQSSNCTVVDCSEAFEDQCYDLSICKWCPSAPIRCVPVNTTGFADCIMYGTIPKGSVTNIPTDWTNFIISISVVGGLAVLIASAYLIFRSRQKKWNTLRFLIDLGVCFRIDHKPMSQTLHSITCSFSREMLCGPFFQSWSSLPLVFRYYHLFLSTSPSEGEAEVAEAQGKAFTSMQNKTFKVDLHTHILPKNWPDLEKKYGYGGWVNLEHTERNTARMMIDGKFFREIECNCFSPEARIKDCDRDQVDLQVLSTVPVMFSYWAKPEHALDLSRYLNDHLAQVVSENPKRFVGLGTLPMQAPELAVQELRRCMLDLGLAGVQIGSHVNEWNLDAPELFPIFQEAEKLGAAVFVHPWDMMGKNEMQKYWLPWLVGMPAETSRAICSMIFSGIFRKLPKLKVCFAHGGGSFPITIGRIEHGWECRPDLCAVECKENPREFLGNMYFDSLVHDDKALKFVVDLMGPDRVILGSDYPFPLGEDHPGKMVEETQLLDDETKEKILGTNAMTFLGLDKEKYRAGHEEI</sequence>
<comment type="subunit">
    <text evidence="3 12">Monomer.</text>
</comment>
<dbReference type="OrthoDB" id="191270at2759"/>
<dbReference type="GO" id="GO:0019748">
    <property type="term" value="P:secondary metabolic process"/>
    <property type="evidence" value="ECO:0007669"/>
    <property type="project" value="TreeGrafter"/>
</dbReference>
<comment type="caution">
    <text evidence="11">Lacks conserved residue(s) required for the propagation of feature annotation.</text>
</comment>
<evidence type="ECO:0000313" key="17">
    <source>
        <dbReference type="Proteomes" id="UP000241769"/>
    </source>
</evidence>
<comment type="catalytic activity">
    <reaction evidence="12">
        <text>2-amino-3-carboxymuconate 6-semialdehyde + H(+) = 2-aminomuconate 6-semialdehyde + CO2</text>
        <dbReference type="Rhea" id="RHEA:16557"/>
        <dbReference type="ChEBI" id="CHEBI:15378"/>
        <dbReference type="ChEBI" id="CHEBI:16526"/>
        <dbReference type="ChEBI" id="CHEBI:77634"/>
        <dbReference type="ChEBI" id="CHEBI:77803"/>
        <dbReference type="EC" id="4.1.1.45"/>
    </reaction>
</comment>
<evidence type="ECO:0000256" key="12">
    <source>
        <dbReference type="RuleBase" id="RU366045"/>
    </source>
</evidence>
<dbReference type="SUPFAM" id="SSF51556">
    <property type="entry name" value="Metallo-dependent hydrolases"/>
    <property type="match status" value="1"/>
</dbReference>
<dbReference type="Proteomes" id="UP000241769">
    <property type="component" value="Unassembled WGS sequence"/>
</dbReference>
<evidence type="ECO:0000256" key="8">
    <source>
        <dbReference type="ARBA" id="ARBA00022833"/>
    </source>
</evidence>
<keyword evidence="13" id="KW-1133">Transmembrane helix</keyword>
<dbReference type="Gene3D" id="2.10.25.10">
    <property type="entry name" value="Laminin"/>
    <property type="match status" value="1"/>
</dbReference>
<dbReference type="FunFam" id="3.20.20.140:FF:000029">
    <property type="entry name" value="2-amino-3-carboxymuconate-6-semialdehyde decarboxylase"/>
    <property type="match status" value="1"/>
</dbReference>
<dbReference type="GO" id="GO:0016787">
    <property type="term" value="F:hydrolase activity"/>
    <property type="evidence" value="ECO:0007669"/>
    <property type="project" value="InterPro"/>
</dbReference>
<evidence type="ECO:0000256" key="11">
    <source>
        <dbReference type="PROSITE-ProRule" id="PRU00076"/>
    </source>
</evidence>
<comment type="caution">
    <text evidence="16">The sequence shown here is derived from an EMBL/GenBank/DDBJ whole genome shotgun (WGS) entry which is preliminary data.</text>
</comment>
<evidence type="ECO:0000256" key="9">
    <source>
        <dbReference type="ARBA" id="ARBA00023239"/>
    </source>
</evidence>
<keyword evidence="6" id="KW-0479">Metal-binding</keyword>
<feature type="disulfide bond" evidence="11">
    <location>
        <begin position="53"/>
        <end position="62"/>
    </location>
</feature>
<feature type="domain" description="EGF-like" evidence="15">
    <location>
        <begin position="28"/>
        <end position="63"/>
    </location>
</feature>
<evidence type="ECO:0000256" key="14">
    <source>
        <dbReference type="SAM" id="SignalP"/>
    </source>
</evidence>
<dbReference type="GO" id="GO:0001760">
    <property type="term" value="F:aminocarboxymuconate-semialdehyde decarboxylase activity"/>
    <property type="evidence" value="ECO:0007669"/>
    <property type="project" value="UniProtKB-UniRule"/>
</dbReference>
<name>A0A2P6MV72_9EUKA</name>
<evidence type="ECO:0000259" key="15">
    <source>
        <dbReference type="PROSITE" id="PS50026"/>
    </source>
</evidence>
<dbReference type="UniPathway" id="UPA00270"/>
<keyword evidence="14" id="KW-0732">Signal</keyword>
<evidence type="ECO:0000256" key="7">
    <source>
        <dbReference type="ARBA" id="ARBA00022793"/>
    </source>
</evidence>
<dbReference type="EC" id="4.1.1.45" evidence="4 12"/>
<keyword evidence="17" id="KW-1185">Reference proteome</keyword>
<dbReference type="EMBL" id="MDYQ01000372">
    <property type="protein sequence ID" value="PRP75618.1"/>
    <property type="molecule type" value="Genomic_DNA"/>
</dbReference>
<dbReference type="STRING" id="1890364.A0A2P6MV72"/>
<comment type="similarity">
    <text evidence="2">Belongs to the metallo-dependent hydrolases superfamily. ACMSD family.</text>
</comment>
<dbReference type="Gene3D" id="3.20.20.140">
    <property type="entry name" value="Metal-dependent hydrolases"/>
    <property type="match status" value="1"/>
</dbReference>
<gene>
    <name evidence="16" type="ORF">PROFUN_07984</name>
</gene>
<dbReference type="GO" id="GO:1904985">
    <property type="term" value="P:negative regulation of quinolinate biosynthetic process"/>
    <property type="evidence" value="ECO:0007669"/>
    <property type="project" value="UniProtKB-UniRule"/>
</dbReference>
<dbReference type="InParanoid" id="A0A2P6MV72"/>
<feature type="disulfide bond" evidence="11">
    <location>
        <begin position="32"/>
        <end position="42"/>
    </location>
</feature>
<evidence type="ECO:0000256" key="10">
    <source>
        <dbReference type="ARBA" id="ARBA00031120"/>
    </source>
</evidence>
<dbReference type="FunCoup" id="A0A2P6MV72">
    <property type="interactions" value="3"/>
</dbReference>
<comment type="function">
    <text evidence="12">Converts alpha-amino-beta-carboxymuconate-epsilon-semialdehyde (ACMS) to alpha-aminomuconate semialdehyde (AMS).</text>
</comment>
<dbReference type="GO" id="GO:0170033">
    <property type="term" value="P:L-amino acid metabolic process"/>
    <property type="evidence" value="ECO:0007669"/>
    <property type="project" value="UniProtKB-ARBA"/>
</dbReference>
<dbReference type="AlphaFoldDB" id="A0A2P6MV72"/>
<evidence type="ECO:0000256" key="2">
    <source>
        <dbReference type="ARBA" id="ARBA00005871"/>
    </source>
</evidence>
<keyword evidence="13" id="KW-0812">Transmembrane</keyword>
<keyword evidence="11" id="KW-1015">Disulfide bond</keyword>
<dbReference type="PROSITE" id="PS50026">
    <property type="entry name" value="EGF_3"/>
    <property type="match status" value="1"/>
</dbReference>
<dbReference type="PANTHER" id="PTHR21240">
    <property type="entry name" value="2-AMINO-3-CARBOXYLMUCONATE-6-SEMIALDEHYDE DECARBOXYLASE"/>
    <property type="match status" value="1"/>
</dbReference>
<dbReference type="PANTHER" id="PTHR21240:SF27">
    <property type="entry name" value="2-AMINO-3-CARBOXYMUCONATE-6-SEMIALDEHYDE DECARBOXYLASE"/>
    <property type="match status" value="1"/>
</dbReference>
<feature type="chain" id="PRO_5015162457" description="2-amino-3-carboxymuconate-6-semialdehyde decarboxylase" evidence="14">
    <location>
        <begin position="20"/>
        <end position="648"/>
    </location>
</feature>
<evidence type="ECO:0000256" key="1">
    <source>
        <dbReference type="ARBA" id="ARBA00005079"/>
    </source>
</evidence>
<keyword evidence="13" id="KW-0472">Membrane</keyword>
<evidence type="ECO:0000256" key="5">
    <source>
        <dbReference type="ARBA" id="ARBA00021214"/>
    </source>
</evidence>
<comment type="pathway">
    <text evidence="1 12">Secondary metabolite metabolism; quinolate metabolism.</text>
</comment>
<evidence type="ECO:0000256" key="13">
    <source>
        <dbReference type="SAM" id="Phobius"/>
    </source>
</evidence>
<dbReference type="GO" id="GO:0170039">
    <property type="term" value="P:proteinogenic amino acid metabolic process"/>
    <property type="evidence" value="ECO:0007669"/>
    <property type="project" value="UniProtKB-ARBA"/>
</dbReference>
<dbReference type="InterPro" id="IPR000742">
    <property type="entry name" value="EGF"/>
</dbReference>
<feature type="signal peptide" evidence="14">
    <location>
        <begin position="1"/>
        <end position="19"/>
    </location>
</feature>
<dbReference type="InterPro" id="IPR032465">
    <property type="entry name" value="ACMSD"/>
</dbReference>
<keyword evidence="9 12" id="KW-0456">Lyase</keyword>
<dbReference type="PROSITE" id="PS00022">
    <property type="entry name" value="EGF_1"/>
    <property type="match status" value="1"/>
</dbReference>
<dbReference type="GO" id="GO:1901606">
    <property type="term" value="P:alpha-amino acid catabolic process"/>
    <property type="evidence" value="ECO:0007669"/>
    <property type="project" value="UniProtKB-ARBA"/>
</dbReference>
<feature type="transmembrane region" description="Helical" evidence="13">
    <location>
        <begin position="194"/>
        <end position="215"/>
    </location>
</feature>
<evidence type="ECO:0000256" key="4">
    <source>
        <dbReference type="ARBA" id="ARBA00012365"/>
    </source>
</evidence>
<protein>
    <recommendedName>
        <fullName evidence="5 12">2-amino-3-carboxymuconate-6-semialdehyde decarboxylase</fullName>
        <ecNumber evidence="4 12">4.1.1.45</ecNumber>
    </recommendedName>
    <alternativeName>
        <fullName evidence="10 12">Picolinate carboxylase</fullName>
    </alternativeName>
</protein>
<keyword evidence="8" id="KW-0862">Zinc</keyword>